<accession>A0A9P1KDD9</accession>
<name>A0A9P1KDD9_9CYAN</name>
<evidence type="ECO:0000313" key="1">
    <source>
        <dbReference type="EMBL" id="CDM93339.1"/>
    </source>
</evidence>
<dbReference type="EMBL" id="FO818640">
    <property type="protein sequence ID" value="CDM93339.1"/>
    <property type="molecule type" value="Genomic_DNA"/>
</dbReference>
<evidence type="ECO:0000313" key="2">
    <source>
        <dbReference type="Proteomes" id="UP000032946"/>
    </source>
</evidence>
<proteinExistence type="predicted"/>
<dbReference type="Proteomes" id="UP000032946">
    <property type="component" value="Chromosome"/>
</dbReference>
<reference evidence="1 2" key="1">
    <citation type="submission" date="2014-02" db="EMBL/GenBank/DDBJ databases">
        <authorList>
            <person name="Genoscope - CEA"/>
        </authorList>
    </citation>
    <scope>NUCLEOTIDE SEQUENCE [LARGE SCALE GENOMIC DNA]</scope>
    <source>
        <strain evidence="1 2">PCC 8005</strain>
    </source>
</reference>
<sequence>MLEARGWKPMISDDNIDFRNVINLSLRFFTELWVTQKNFTKNHLQEWGS</sequence>
<keyword evidence="2" id="KW-1185">Reference proteome</keyword>
<organism evidence="1 2">
    <name type="scientific">Limnospira indica PCC 8005</name>
    <dbReference type="NCBI Taxonomy" id="376219"/>
    <lineage>
        <taxon>Bacteria</taxon>
        <taxon>Bacillati</taxon>
        <taxon>Cyanobacteriota</taxon>
        <taxon>Cyanophyceae</taxon>
        <taxon>Oscillatoriophycideae</taxon>
        <taxon>Oscillatoriales</taxon>
        <taxon>Sirenicapillariaceae</taxon>
        <taxon>Limnospira</taxon>
    </lineage>
</organism>
<dbReference type="AlphaFoldDB" id="A0A9P1KDD9"/>
<protein>
    <submittedName>
        <fullName evidence="1">Uncharacterized protein</fullName>
    </submittedName>
</protein>
<gene>
    <name evidence="1" type="ORF">ARTHRO_11012</name>
</gene>